<dbReference type="AlphaFoldDB" id="A0A6G8Q555"/>
<proteinExistence type="predicted"/>
<feature type="domain" description="Transglutaminase-like" evidence="3">
    <location>
        <begin position="451"/>
        <end position="521"/>
    </location>
</feature>
<feature type="transmembrane region" description="Helical" evidence="2">
    <location>
        <begin position="122"/>
        <end position="140"/>
    </location>
</feature>
<keyword evidence="5" id="KW-1185">Reference proteome</keyword>
<dbReference type="InterPro" id="IPR052901">
    <property type="entry name" value="Bact_TGase-like"/>
</dbReference>
<dbReference type="Pfam" id="PF01841">
    <property type="entry name" value="Transglut_core"/>
    <property type="match status" value="1"/>
</dbReference>
<dbReference type="PANTHER" id="PTHR42736:SF1">
    <property type="entry name" value="PROTEIN-GLUTAMINE GAMMA-GLUTAMYLTRANSFERASE"/>
    <property type="match status" value="1"/>
</dbReference>
<feature type="region of interest" description="Disordered" evidence="1">
    <location>
        <begin position="528"/>
        <end position="583"/>
    </location>
</feature>
<dbReference type="InterPro" id="IPR038765">
    <property type="entry name" value="Papain-like_cys_pep_sf"/>
</dbReference>
<evidence type="ECO:0000259" key="3">
    <source>
        <dbReference type="SMART" id="SM00460"/>
    </source>
</evidence>
<dbReference type="SUPFAM" id="SSF54001">
    <property type="entry name" value="Cysteine proteinases"/>
    <property type="match status" value="1"/>
</dbReference>
<feature type="compositionally biased region" description="Basic and acidic residues" evidence="1">
    <location>
        <begin position="572"/>
        <end position="583"/>
    </location>
</feature>
<dbReference type="EMBL" id="CP045119">
    <property type="protein sequence ID" value="QIN81624.1"/>
    <property type="molecule type" value="Genomic_DNA"/>
</dbReference>
<evidence type="ECO:0000256" key="2">
    <source>
        <dbReference type="SAM" id="Phobius"/>
    </source>
</evidence>
<gene>
    <name evidence="4" type="ORF">GBA63_02520</name>
</gene>
<evidence type="ECO:0000313" key="4">
    <source>
        <dbReference type="EMBL" id="QIN81624.1"/>
    </source>
</evidence>
<accession>A0A6G8Q555</accession>
<dbReference type="SMART" id="SM00460">
    <property type="entry name" value="TGc"/>
    <property type="match status" value="1"/>
</dbReference>
<dbReference type="Gene3D" id="3.10.620.30">
    <property type="match status" value="1"/>
</dbReference>
<dbReference type="InterPro" id="IPR002931">
    <property type="entry name" value="Transglutaminase-like"/>
</dbReference>
<keyword evidence="2" id="KW-0812">Transmembrane</keyword>
<organism evidence="4 5">
    <name type="scientific">Rubrobacter tropicus</name>
    <dbReference type="NCBI Taxonomy" id="2653851"/>
    <lineage>
        <taxon>Bacteria</taxon>
        <taxon>Bacillati</taxon>
        <taxon>Actinomycetota</taxon>
        <taxon>Rubrobacteria</taxon>
        <taxon>Rubrobacterales</taxon>
        <taxon>Rubrobacteraceae</taxon>
        <taxon>Rubrobacter</taxon>
    </lineage>
</organism>
<dbReference type="PANTHER" id="PTHR42736">
    <property type="entry name" value="PROTEIN-GLUTAMINE GAMMA-GLUTAMYLTRANSFERASE"/>
    <property type="match status" value="1"/>
</dbReference>
<evidence type="ECO:0000313" key="5">
    <source>
        <dbReference type="Proteomes" id="UP000501452"/>
    </source>
</evidence>
<dbReference type="KEGG" id="rub:GBA63_02520"/>
<dbReference type="Pfam" id="PF11992">
    <property type="entry name" value="TgpA_N"/>
    <property type="match status" value="1"/>
</dbReference>
<sequence length="745" mass="79945">MRYWLYAAVLVAGSAFSILFTGDLYTETNTGFGDLSVVSIIAGNRAFLPMLFAAAVGALIGSAGRWRFVLLVPVGALYTILAVYGVPPVFSPGEWRQFGYRIGNDVIDAANIMYAEPVPYDLAPGIFVMVLPAVVILATFATSAALYEGTPVLSVAVMGLTIGVLSTVSFEDGAGPFFAAFLACAVGLLLAAGSVGQEGPGRAALVAGAAVVALALLVPRLPFNDATISPGMIDWTRIGTGGTSRLDVQADVGDYLAAGRDAELFTVRSPEPLLWRGGTLDSFDGVRWSDTTTPAEDYGAELAPGVPSRIVEQDVEVLNAETDVLFGGYRMVDTDRFDATRHSDSSWTLDEPFEEGDSYEVISQIPQPTEGQLQAAGTSYPSSVERKFLQLPDSTPGVVAETADRIEERYDPGTPYDTARAVERYLIYDGGFIYNLDVSYRRADKAVEEFLGDSKEGFCTQFSTSMALILRDMDIPSRVVYGATSGEEVDEDEYVVTGSNMHTWVEVYFPGVGWYPFNPTPGFSMPSTMEANARRPSIPVPSTIGGPTENNLDLRQRLNEQRPAPEQQQQDARQDRNTAPSEERQAPLWPLFVALPVLLVAAVPLSKRALAARGRPEDLYGDLTGRLRDVLPPNTAAVADSPALTPTERVLLLSGAAGVEEGPMGGFARAYSDHLYSASGDADAVAAAHRRALGAYGRLPLWKRTLAAVNPSSLLARMGKNVASGRARAGKAVRGRIRALLRRGR</sequence>
<feature type="transmembrane region" description="Helical" evidence="2">
    <location>
        <begin position="152"/>
        <end position="170"/>
    </location>
</feature>
<feature type="transmembrane region" description="Helical" evidence="2">
    <location>
        <begin position="203"/>
        <end position="223"/>
    </location>
</feature>
<dbReference type="RefSeq" id="WP_166173189.1">
    <property type="nucleotide sequence ID" value="NZ_CP045119.1"/>
</dbReference>
<feature type="transmembrane region" description="Helical" evidence="2">
    <location>
        <begin position="41"/>
        <end position="61"/>
    </location>
</feature>
<keyword evidence="2" id="KW-1133">Transmembrane helix</keyword>
<dbReference type="InterPro" id="IPR021878">
    <property type="entry name" value="TgpA_N"/>
</dbReference>
<dbReference type="Proteomes" id="UP000501452">
    <property type="component" value="Chromosome"/>
</dbReference>
<keyword evidence="2" id="KW-0472">Membrane</keyword>
<protein>
    <recommendedName>
        <fullName evidence="3">Transglutaminase-like domain-containing protein</fullName>
    </recommendedName>
</protein>
<name>A0A6G8Q555_9ACTN</name>
<evidence type="ECO:0000256" key="1">
    <source>
        <dbReference type="SAM" id="MobiDB-lite"/>
    </source>
</evidence>
<feature type="transmembrane region" description="Helical" evidence="2">
    <location>
        <begin position="68"/>
        <end position="86"/>
    </location>
</feature>
<reference evidence="4 5" key="1">
    <citation type="submission" date="2019-10" db="EMBL/GenBank/DDBJ databases">
        <title>Rubrobacter sp nov SCSIO 52090 isolated from a deep-sea sediment in the South China Sea.</title>
        <authorList>
            <person name="Chen R.W."/>
        </authorList>
    </citation>
    <scope>NUCLEOTIDE SEQUENCE [LARGE SCALE GENOMIC DNA]</scope>
    <source>
        <strain evidence="4 5">SCSIO 52909</strain>
    </source>
</reference>
<feature type="transmembrane region" description="Helical" evidence="2">
    <location>
        <begin position="176"/>
        <end position="196"/>
    </location>
</feature>